<dbReference type="AlphaFoldDB" id="A0A8J3EWE8"/>
<feature type="domain" description="DUF4261" evidence="1">
    <location>
        <begin position="157"/>
        <end position="210"/>
    </location>
</feature>
<proteinExistence type="predicted"/>
<evidence type="ECO:0000313" key="2">
    <source>
        <dbReference type="EMBL" id="GGI11601.1"/>
    </source>
</evidence>
<reference evidence="3" key="1">
    <citation type="journal article" date="2019" name="Int. J. Syst. Evol. Microbiol.">
        <title>The Global Catalogue of Microorganisms (GCM) 10K type strain sequencing project: providing services to taxonomists for standard genome sequencing and annotation.</title>
        <authorList>
            <consortium name="The Broad Institute Genomics Platform"/>
            <consortium name="The Broad Institute Genome Sequencing Center for Infectious Disease"/>
            <person name="Wu L."/>
            <person name="Ma J."/>
        </authorList>
    </citation>
    <scope>NUCLEOTIDE SEQUENCE [LARGE SCALE GENOMIC DNA]</scope>
    <source>
        <strain evidence="3">CGMCC 1.14993</strain>
    </source>
</reference>
<dbReference type="RefSeq" id="WP_087999108.1">
    <property type="nucleotide sequence ID" value="NZ_BMHB01000001.1"/>
</dbReference>
<organism evidence="2 3">
    <name type="scientific">Gottfriedia solisilvae</name>
    <dbReference type="NCBI Taxonomy" id="1516104"/>
    <lineage>
        <taxon>Bacteria</taxon>
        <taxon>Bacillati</taxon>
        <taxon>Bacillota</taxon>
        <taxon>Bacilli</taxon>
        <taxon>Bacillales</taxon>
        <taxon>Bacillaceae</taxon>
        <taxon>Gottfriedia</taxon>
    </lineage>
</organism>
<dbReference type="InterPro" id="IPR025357">
    <property type="entry name" value="DUF4261"/>
</dbReference>
<name>A0A8J3EWE8_9BACI</name>
<dbReference type="Proteomes" id="UP000626244">
    <property type="component" value="Unassembled WGS sequence"/>
</dbReference>
<dbReference type="OrthoDB" id="4158605at2"/>
<keyword evidence="3" id="KW-1185">Reference proteome</keyword>
<dbReference type="EMBL" id="BMHB01000001">
    <property type="protein sequence ID" value="GGI11601.1"/>
    <property type="molecule type" value="Genomic_DNA"/>
</dbReference>
<evidence type="ECO:0000313" key="3">
    <source>
        <dbReference type="Proteomes" id="UP000626244"/>
    </source>
</evidence>
<comment type="caution">
    <text evidence="2">The sequence shown here is derived from an EMBL/GenBank/DDBJ whole genome shotgun (WGS) entry which is preliminary data.</text>
</comment>
<accession>A0A8J3EWE8</accession>
<dbReference type="Pfam" id="PF14080">
    <property type="entry name" value="DUF4261"/>
    <property type="match status" value="1"/>
</dbReference>
<evidence type="ECO:0000259" key="1">
    <source>
        <dbReference type="Pfam" id="PF14080"/>
    </source>
</evidence>
<gene>
    <name evidence="2" type="ORF">GCM10007380_08660</name>
</gene>
<protein>
    <recommendedName>
        <fullName evidence="1">DUF4261 domain-containing protein</fullName>
    </recommendedName>
</protein>
<sequence>MLETQIIIGIPGNWKNRTEIIQSVVSKSEGYLMAGNIIHNSQKNIGFQVEVYDHDPNLKEAFIYASRDTFQHTLLDNIEHHTFTIYIIADAKSIEDVKEVVDVGVGLLKAGGLAVKIESSGVAYTKEDWNELHSNKDIFPLYSHFVTLIGENECYFSCGMKAFGLPDVVISSTIDPEEAADILNNFNLYNIVENPTFNNGETFSVGEDTPVLKITAVNDFRYDEVDLFYNPFGLLELKPI</sequence>